<dbReference type="Proteomes" id="UP000436468">
    <property type="component" value="Unassembled WGS sequence"/>
</dbReference>
<keyword evidence="4" id="KW-1185">Reference proteome</keyword>
<reference evidence="3 4" key="1">
    <citation type="submission" date="2019-12" db="EMBL/GenBank/DDBJ databases">
        <title>Draft genome sequences Bradyrhizobium cajani AMBPC1010, Bradyrhizobium pachyrhizi AMBPC1040 and Bradyrhizobium yuanmingense ALSPC3051, three plant growth promoting strains isolated from nodules of Cajanus cajan L. in Dominican Republic.</title>
        <authorList>
            <person name="Flores-Felix J.D."/>
            <person name="Araujo J."/>
            <person name="Diaz-Alcantara C."/>
            <person name="Gonzalez-Andres F."/>
            <person name="Velazquez E."/>
        </authorList>
    </citation>
    <scope>NUCLEOTIDE SEQUENCE [LARGE SCALE GENOMIC DNA]</scope>
    <source>
        <strain evidence="3 4">1040</strain>
    </source>
</reference>
<organism evidence="3 4">
    <name type="scientific">Bradyrhizobium pachyrhizi</name>
    <dbReference type="NCBI Taxonomy" id="280333"/>
    <lineage>
        <taxon>Bacteria</taxon>
        <taxon>Pseudomonadati</taxon>
        <taxon>Pseudomonadota</taxon>
        <taxon>Alphaproteobacteria</taxon>
        <taxon>Hyphomicrobiales</taxon>
        <taxon>Nitrobacteraceae</taxon>
        <taxon>Bradyrhizobium</taxon>
    </lineage>
</organism>
<sequence>METKSTSVLPSRYDDFLYAVIEDSNGTRISVVSALARLDVDPWEEAASLDEMIRARAQKRLVSMLDQVSGQNWRDAEKKAVASRLVGLLPTFRGRANPMPGSEVSVRVLLCVAIFWGFLLATAALTYNDHKTSAVAESHASVTAPVQNPNASSDVRIATD</sequence>
<dbReference type="AlphaFoldDB" id="A0A844SP85"/>
<proteinExistence type="predicted"/>
<keyword evidence="2" id="KW-1133">Transmembrane helix</keyword>
<evidence type="ECO:0000256" key="2">
    <source>
        <dbReference type="SAM" id="Phobius"/>
    </source>
</evidence>
<protein>
    <submittedName>
        <fullName evidence="3">Uncharacterized protein</fullName>
    </submittedName>
</protein>
<evidence type="ECO:0000256" key="1">
    <source>
        <dbReference type="SAM" id="MobiDB-lite"/>
    </source>
</evidence>
<dbReference type="RefSeq" id="WP_157345302.1">
    <property type="nucleotide sequence ID" value="NZ_WQNF01000012.1"/>
</dbReference>
<feature type="compositionally biased region" description="Polar residues" evidence="1">
    <location>
        <begin position="140"/>
        <end position="153"/>
    </location>
</feature>
<name>A0A844SP85_9BRAD</name>
<evidence type="ECO:0000313" key="4">
    <source>
        <dbReference type="Proteomes" id="UP000436468"/>
    </source>
</evidence>
<gene>
    <name evidence="3" type="ORF">GPL21_19475</name>
</gene>
<feature type="region of interest" description="Disordered" evidence="1">
    <location>
        <begin position="139"/>
        <end position="160"/>
    </location>
</feature>
<evidence type="ECO:0000313" key="3">
    <source>
        <dbReference type="EMBL" id="MVT67285.1"/>
    </source>
</evidence>
<keyword evidence="2" id="KW-0472">Membrane</keyword>
<comment type="caution">
    <text evidence="3">The sequence shown here is derived from an EMBL/GenBank/DDBJ whole genome shotgun (WGS) entry which is preliminary data.</text>
</comment>
<dbReference type="EMBL" id="WQNF01000012">
    <property type="protein sequence ID" value="MVT67285.1"/>
    <property type="molecule type" value="Genomic_DNA"/>
</dbReference>
<feature type="transmembrane region" description="Helical" evidence="2">
    <location>
        <begin position="104"/>
        <end position="127"/>
    </location>
</feature>
<accession>A0A844SP85</accession>
<keyword evidence="2" id="KW-0812">Transmembrane</keyword>